<dbReference type="InterPro" id="IPR027417">
    <property type="entry name" value="P-loop_NTPase"/>
</dbReference>
<evidence type="ECO:0000313" key="6">
    <source>
        <dbReference type="Proteomes" id="UP001632037"/>
    </source>
</evidence>
<keyword evidence="3" id="KW-0964">Secreted</keyword>
<comment type="caution">
    <text evidence="5">The sequence shown here is derived from an EMBL/GenBank/DDBJ whole genome shotgun (WGS) entry which is preliminary data.</text>
</comment>
<dbReference type="AlphaFoldDB" id="A0ABD3EXB7"/>
<keyword evidence="6" id="KW-1185">Reference proteome</keyword>
<proteinExistence type="predicted"/>
<reference evidence="5 6" key="1">
    <citation type="submission" date="2024-09" db="EMBL/GenBank/DDBJ databases">
        <title>Genome sequencing and assembly of Phytophthora oleae, isolate VK10A, causative agent of rot of olive drupes.</title>
        <authorList>
            <person name="Conti Taguali S."/>
            <person name="Riolo M."/>
            <person name="La Spada F."/>
            <person name="Cacciola S.O."/>
            <person name="Dionisio G."/>
        </authorList>
    </citation>
    <scope>NUCLEOTIDE SEQUENCE [LARGE SCALE GENOMIC DNA]</scope>
    <source>
        <strain evidence="5 6">VK10A</strain>
    </source>
</reference>
<name>A0ABD3EXB7_9STRA</name>
<dbReference type="EMBL" id="JBIMZQ010000048">
    <property type="protein sequence ID" value="KAL3659188.1"/>
    <property type="molecule type" value="Genomic_DNA"/>
</dbReference>
<protein>
    <recommendedName>
        <fullName evidence="4">Crinkler effector protein N-terminal domain-containing protein</fullName>
    </recommendedName>
</protein>
<evidence type="ECO:0000256" key="1">
    <source>
        <dbReference type="ARBA" id="ARBA00004340"/>
    </source>
</evidence>
<dbReference type="Pfam" id="PF20147">
    <property type="entry name" value="Crinkler"/>
    <property type="match status" value="1"/>
</dbReference>
<dbReference type="GO" id="GO:0005576">
    <property type="term" value="C:extracellular region"/>
    <property type="evidence" value="ECO:0007669"/>
    <property type="project" value="UniProtKB-SubCell"/>
</dbReference>
<dbReference type="SUPFAM" id="SSF52540">
    <property type="entry name" value="P-loop containing nucleoside triphosphate hydrolases"/>
    <property type="match status" value="1"/>
</dbReference>
<organism evidence="5 6">
    <name type="scientific">Phytophthora oleae</name>
    <dbReference type="NCBI Taxonomy" id="2107226"/>
    <lineage>
        <taxon>Eukaryota</taxon>
        <taxon>Sar</taxon>
        <taxon>Stramenopiles</taxon>
        <taxon>Oomycota</taxon>
        <taxon>Peronosporomycetes</taxon>
        <taxon>Peronosporales</taxon>
        <taxon>Peronosporaceae</taxon>
        <taxon>Phytophthora</taxon>
    </lineage>
</organism>
<dbReference type="GO" id="GO:0043657">
    <property type="term" value="C:host cell"/>
    <property type="evidence" value="ECO:0007669"/>
    <property type="project" value="UniProtKB-SubCell"/>
</dbReference>
<feature type="domain" description="Crinkler effector protein N-terminal" evidence="4">
    <location>
        <begin position="2"/>
        <end position="104"/>
    </location>
</feature>
<evidence type="ECO:0000256" key="3">
    <source>
        <dbReference type="ARBA" id="ARBA00022525"/>
    </source>
</evidence>
<dbReference type="InterPro" id="IPR045379">
    <property type="entry name" value="Crinkler_N"/>
</dbReference>
<evidence type="ECO:0000259" key="4">
    <source>
        <dbReference type="Pfam" id="PF20147"/>
    </source>
</evidence>
<gene>
    <name evidence="5" type="ORF">V7S43_015766</name>
</gene>
<evidence type="ECO:0000313" key="5">
    <source>
        <dbReference type="EMBL" id="KAL3659188.1"/>
    </source>
</evidence>
<evidence type="ECO:0000256" key="2">
    <source>
        <dbReference type="ARBA" id="ARBA00004613"/>
    </source>
</evidence>
<accession>A0ABD3EXB7</accession>
<comment type="subcellular location">
    <subcellularLocation>
        <location evidence="1">Host cell</location>
    </subcellularLocation>
    <subcellularLocation>
        <location evidence="2">Secreted</location>
    </subcellularLocation>
</comment>
<dbReference type="Proteomes" id="UP001632037">
    <property type="component" value="Unassembled WGS sequence"/>
</dbReference>
<sequence length="704" mass="79402">MVKLFCAIVGAAGGAFEVDIDEEASVYALKKAIREKPHNLKNVNADELQFFLAKTEGGAWLSSDDAALSPDQVESLMNLEMYSTDKIGDLFGGPPTKNTIHVLVLVPDPVTTTTTVQFLTPKWKFADKPCPVLNFQESNYPIIRIPKEYAEGSGLRFHEDGLRLYLRSEVKEEWAALNDNVVKTYAVQWIVGPPGTGKSCAAFAFACSLERGRNWDVLWIHCPPFIGKMLSCILFRGDSEKRTCVIGHSQVNFVLQSLRENAVVFVDGYTKDWVGLSVLDACRLWRNENEKCHRIVIVSSIVSMGKDYLPDGYNKIKTMLESSLESLAIAPPTVSEDTPSEMYCEQLFKVTSWTREDYGKALMYDDFFEHVRSQLTDSDGAVGLDERYELLDAKFFVAGGSARMMFNMSSETALDKLRWAISDLGYIRLTALIGNSSVNPLSYRYNNGPCLSAFVAREFAFILDRERLLNLVKDLSQNPSTAGSVCELWFFASLLHGSAHCHFYEGGQLKNVVWNAKNDPITRWRLFRPIERFDPDGDKIPLNRCKQWLAPKSWKQGSYDAVFIKSVELNTNEADVKAKKAGFTQKILVRFVPVTSSTAHSFKVSFYEDLLTRLVSTLNKWIYAVEVCFVVPIKNMKEFRLPMNDNDFGEAVKTALVTDLPTNISFQVLGLSYKLDDEEEVDVRVDRGPKAEENVDVAQKKRRN</sequence>